<evidence type="ECO:0000313" key="1">
    <source>
        <dbReference type="EMBL" id="EEA90385.1"/>
    </source>
</evidence>
<dbReference type="Proteomes" id="UP000003560">
    <property type="component" value="Unassembled WGS sequence"/>
</dbReference>
<name>B6GBC3_9ACTN</name>
<reference evidence="1 2" key="2">
    <citation type="submission" date="2008-10" db="EMBL/GenBank/DDBJ databases">
        <authorList>
            <person name="Fulton L."/>
            <person name="Clifton S."/>
            <person name="Fulton B."/>
            <person name="Xu J."/>
            <person name="Minx P."/>
            <person name="Pepin K.H."/>
            <person name="Johnson M."/>
            <person name="Thiruvilangam P."/>
            <person name="Bhonagiri V."/>
            <person name="Nash W.E."/>
            <person name="Mardis E.R."/>
            <person name="Wilson R.K."/>
        </authorList>
    </citation>
    <scope>NUCLEOTIDE SEQUENCE [LARGE SCALE GENOMIC DNA]</scope>
    <source>
        <strain evidence="1 2">DSM 13279</strain>
    </source>
</reference>
<dbReference type="STRING" id="445975.COLSTE_01382"/>
<reference evidence="1 2" key="1">
    <citation type="submission" date="2008-10" db="EMBL/GenBank/DDBJ databases">
        <title>Draft genome sequence of Collinsella stercoris (DSM 13279).</title>
        <authorList>
            <person name="Sudarsanam P."/>
            <person name="Ley R."/>
            <person name="Guruge J."/>
            <person name="Turnbaugh P.J."/>
            <person name="Mahowald M."/>
            <person name="Liep D."/>
            <person name="Gordon J."/>
        </authorList>
    </citation>
    <scope>NUCLEOTIDE SEQUENCE [LARGE SCALE GENOMIC DNA]</scope>
    <source>
        <strain evidence="1 2">DSM 13279</strain>
    </source>
</reference>
<dbReference type="EMBL" id="ABXJ01000073">
    <property type="protein sequence ID" value="EEA90385.1"/>
    <property type="molecule type" value="Genomic_DNA"/>
</dbReference>
<organism evidence="1 2">
    <name type="scientific">Collinsella stercoris DSM 13279</name>
    <dbReference type="NCBI Taxonomy" id="445975"/>
    <lineage>
        <taxon>Bacteria</taxon>
        <taxon>Bacillati</taxon>
        <taxon>Actinomycetota</taxon>
        <taxon>Coriobacteriia</taxon>
        <taxon>Coriobacteriales</taxon>
        <taxon>Coriobacteriaceae</taxon>
        <taxon>Collinsella</taxon>
    </lineage>
</organism>
<evidence type="ECO:0000313" key="2">
    <source>
        <dbReference type="Proteomes" id="UP000003560"/>
    </source>
</evidence>
<dbReference type="AlphaFoldDB" id="B6GBC3"/>
<comment type="caution">
    <text evidence="1">The sequence shown here is derived from an EMBL/GenBank/DDBJ whole genome shotgun (WGS) entry which is preliminary data.</text>
</comment>
<protein>
    <submittedName>
        <fullName evidence="1">Uncharacterized protein</fullName>
    </submittedName>
</protein>
<keyword evidence="2" id="KW-1185">Reference proteome</keyword>
<dbReference type="HOGENOM" id="CLU_3078754_0_0_11"/>
<proteinExistence type="predicted"/>
<sequence length="52" mass="5960">MSLQASIAHLFGKRLRSPRDGRMVWRGALHRRRAPSRAYRIDPLTAVALALY</sequence>
<accession>B6GBC3</accession>
<gene>
    <name evidence="1" type="ORF">COLSTE_01382</name>
</gene>